<feature type="chain" id="PRO_5009133410" evidence="1">
    <location>
        <begin position="25"/>
        <end position="64"/>
    </location>
</feature>
<organism evidence="2 3">
    <name type="scientific">Pichia membranifaciens NRRL Y-2026</name>
    <dbReference type="NCBI Taxonomy" id="763406"/>
    <lineage>
        <taxon>Eukaryota</taxon>
        <taxon>Fungi</taxon>
        <taxon>Dikarya</taxon>
        <taxon>Ascomycota</taxon>
        <taxon>Saccharomycotina</taxon>
        <taxon>Pichiomycetes</taxon>
        <taxon>Pichiales</taxon>
        <taxon>Pichiaceae</taxon>
        <taxon>Pichia</taxon>
    </lineage>
</organism>
<accession>A0A1E3NLB0</accession>
<dbReference type="Proteomes" id="UP000094455">
    <property type="component" value="Unassembled WGS sequence"/>
</dbReference>
<reference evidence="2 3" key="1">
    <citation type="journal article" date="2016" name="Proc. Natl. Acad. Sci. U.S.A.">
        <title>Comparative genomics of biotechnologically important yeasts.</title>
        <authorList>
            <person name="Riley R."/>
            <person name="Haridas S."/>
            <person name="Wolfe K.H."/>
            <person name="Lopes M.R."/>
            <person name="Hittinger C.T."/>
            <person name="Goeker M."/>
            <person name="Salamov A.A."/>
            <person name="Wisecaver J.H."/>
            <person name="Long T.M."/>
            <person name="Calvey C.H."/>
            <person name="Aerts A.L."/>
            <person name="Barry K.W."/>
            <person name="Choi C."/>
            <person name="Clum A."/>
            <person name="Coughlan A.Y."/>
            <person name="Deshpande S."/>
            <person name="Douglass A.P."/>
            <person name="Hanson S.J."/>
            <person name="Klenk H.-P."/>
            <person name="LaButti K.M."/>
            <person name="Lapidus A."/>
            <person name="Lindquist E.A."/>
            <person name="Lipzen A.M."/>
            <person name="Meier-Kolthoff J.P."/>
            <person name="Ohm R.A."/>
            <person name="Otillar R.P."/>
            <person name="Pangilinan J.L."/>
            <person name="Peng Y."/>
            <person name="Rokas A."/>
            <person name="Rosa C.A."/>
            <person name="Scheuner C."/>
            <person name="Sibirny A.A."/>
            <person name="Slot J.C."/>
            <person name="Stielow J.B."/>
            <person name="Sun H."/>
            <person name="Kurtzman C.P."/>
            <person name="Blackwell M."/>
            <person name="Grigoriev I.V."/>
            <person name="Jeffries T.W."/>
        </authorList>
    </citation>
    <scope>NUCLEOTIDE SEQUENCE [LARGE SCALE GENOMIC DNA]</scope>
    <source>
        <strain evidence="2 3">NRRL Y-2026</strain>
    </source>
</reference>
<protein>
    <submittedName>
        <fullName evidence="2">Uncharacterized protein</fullName>
    </submittedName>
</protein>
<feature type="signal peptide" evidence="1">
    <location>
        <begin position="1"/>
        <end position="24"/>
    </location>
</feature>
<name>A0A1E3NLB0_9ASCO</name>
<dbReference type="RefSeq" id="XP_019018027.1">
    <property type="nucleotide sequence ID" value="XM_019163168.1"/>
</dbReference>
<keyword evidence="1" id="KW-0732">Signal</keyword>
<evidence type="ECO:0000313" key="2">
    <source>
        <dbReference type="EMBL" id="ODQ46914.1"/>
    </source>
</evidence>
<keyword evidence="3" id="KW-1185">Reference proteome</keyword>
<dbReference type="GeneID" id="30179855"/>
<dbReference type="OrthoDB" id="5590282at2759"/>
<evidence type="ECO:0000256" key="1">
    <source>
        <dbReference type="SAM" id="SignalP"/>
    </source>
</evidence>
<proteinExistence type="predicted"/>
<evidence type="ECO:0000313" key="3">
    <source>
        <dbReference type="Proteomes" id="UP000094455"/>
    </source>
</evidence>
<dbReference type="EMBL" id="KV454003">
    <property type="protein sequence ID" value="ODQ46914.1"/>
    <property type="molecule type" value="Genomic_DNA"/>
</dbReference>
<sequence>EETTTATAALEALALAPALALAAAAESGCLRSRLVPRSPALQYHSVFTIHKAHFAQHKHFATVR</sequence>
<gene>
    <name evidence="2" type="ORF">PICMEDRAFT_52883</name>
</gene>
<feature type="non-terminal residue" evidence="2">
    <location>
        <position position="1"/>
    </location>
</feature>
<dbReference type="AlphaFoldDB" id="A0A1E3NLB0"/>